<keyword evidence="3 7" id="KW-0812">Transmembrane</keyword>
<sequence length="402" mass="46571">MEKTLNKTVSINIFILTLSLILISTITLSFLRSSHLPLPLPRIPRSLQKTCNVFEGKWVPYPQGPPYYTNETCRLIIDQQNCMKFGRPDTEFMKWRWKPDDCELPLFDPAHFLEIVRGKSMAFVGDSVGRNQMESLVCLLAHEAYPEDITQKISADKNYFRRWFYADYNFTLAAFWSPFLVKSGPAGINGLIGIYLDEADEAWANEIEKFDYVIVSVGQWFFRPLLFYESSQLIGCHICNQNNVTSIPKYYAYKMAFRTAFETLLSLKNYTGTTFLRTFLASHFENGDWDKGGNCGRTRPFTSNEMKLQEFNKEFYSVQVEEVRKAEEKGKKSGLRFEVINATEIMWQRPDGHPNGYGHSMHKNAPVYDCVHWCLPGPIDTLNEFLLYLIHKEVPPKLMRNA</sequence>
<comment type="similarity">
    <text evidence="2">Belongs to the PC-esterase family. TBL subfamily.</text>
</comment>
<feature type="domain" description="Trichome birefringence-like C-terminal" evidence="8">
    <location>
        <begin position="104"/>
        <end position="387"/>
    </location>
</feature>
<dbReference type="OrthoDB" id="630188at2759"/>
<evidence type="ECO:0000313" key="11">
    <source>
        <dbReference type="Proteomes" id="UP001165190"/>
    </source>
</evidence>
<evidence type="ECO:0000259" key="8">
    <source>
        <dbReference type="Pfam" id="PF13839"/>
    </source>
</evidence>
<evidence type="ECO:0000256" key="6">
    <source>
        <dbReference type="ARBA" id="ARBA00023136"/>
    </source>
</evidence>
<keyword evidence="5 7" id="KW-1133">Transmembrane helix</keyword>
<evidence type="ECO:0000256" key="2">
    <source>
        <dbReference type="ARBA" id="ARBA00007727"/>
    </source>
</evidence>
<dbReference type="PANTHER" id="PTHR32285:SF13">
    <property type="entry name" value="TRICHOME BIREFRINGENCE-LIKE N-TERMINAL DOMAIN-CONTAINING PROTEIN"/>
    <property type="match status" value="1"/>
</dbReference>
<name>A0A9W7HGJ9_HIBTR</name>
<dbReference type="PANTHER" id="PTHR32285">
    <property type="entry name" value="PROTEIN TRICHOME BIREFRINGENCE-LIKE 9-RELATED"/>
    <property type="match status" value="1"/>
</dbReference>
<evidence type="ECO:0000256" key="3">
    <source>
        <dbReference type="ARBA" id="ARBA00022692"/>
    </source>
</evidence>
<feature type="domain" description="Trichome birefringence-like N-terminal" evidence="9">
    <location>
        <begin position="50"/>
        <end position="103"/>
    </location>
</feature>
<evidence type="ECO:0000256" key="7">
    <source>
        <dbReference type="SAM" id="Phobius"/>
    </source>
</evidence>
<dbReference type="InterPro" id="IPR025846">
    <property type="entry name" value="TBL_N"/>
</dbReference>
<keyword evidence="11" id="KW-1185">Reference proteome</keyword>
<dbReference type="InterPro" id="IPR026057">
    <property type="entry name" value="TBL_C"/>
</dbReference>
<keyword evidence="4" id="KW-0735">Signal-anchor</keyword>
<dbReference type="GO" id="GO:0005794">
    <property type="term" value="C:Golgi apparatus"/>
    <property type="evidence" value="ECO:0007669"/>
    <property type="project" value="TreeGrafter"/>
</dbReference>
<organism evidence="10 11">
    <name type="scientific">Hibiscus trionum</name>
    <name type="common">Flower of an hour</name>
    <dbReference type="NCBI Taxonomy" id="183268"/>
    <lineage>
        <taxon>Eukaryota</taxon>
        <taxon>Viridiplantae</taxon>
        <taxon>Streptophyta</taxon>
        <taxon>Embryophyta</taxon>
        <taxon>Tracheophyta</taxon>
        <taxon>Spermatophyta</taxon>
        <taxon>Magnoliopsida</taxon>
        <taxon>eudicotyledons</taxon>
        <taxon>Gunneridae</taxon>
        <taxon>Pentapetalae</taxon>
        <taxon>rosids</taxon>
        <taxon>malvids</taxon>
        <taxon>Malvales</taxon>
        <taxon>Malvaceae</taxon>
        <taxon>Malvoideae</taxon>
        <taxon>Hibiscus</taxon>
    </lineage>
</organism>
<evidence type="ECO:0000259" key="9">
    <source>
        <dbReference type="Pfam" id="PF14416"/>
    </source>
</evidence>
<keyword evidence="6 7" id="KW-0472">Membrane</keyword>
<dbReference type="GO" id="GO:0016020">
    <property type="term" value="C:membrane"/>
    <property type="evidence" value="ECO:0007669"/>
    <property type="project" value="UniProtKB-SubCell"/>
</dbReference>
<evidence type="ECO:0000256" key="5">
    <source>
        <dbReference type="ARBA" id="ARBA00022989"/>
    </source>
</evidence>
<dbReference type="Pfam" id="PF13839">
    <property type="entry name" value="PC-Esterase"/>
    <property type="match status" value="1"/>
</dbReference>
<evidence type="ECO:0000313" key="10">
    <source>
        <dbReference type="EMBL" id="GMI77032.1"/>
    </source>
</evidence>
<accession>A0A9W7HGJ9</accession>
<dbReference type="GO" id="GO:0016413">
    <property type="term" value="F:O-acetyltransferase activity"/>
    <property type="evidence" value="ECO:0007669"/>
    <property type="project" value="InterPro"/>
</dbReference>
<dbReference type="Proteomes" id="UP001165190">
    <property type="component" value="Unassembled WGS sequence"/>
</dbReference>
<dbReference type="Pfam" id="PF14416">
    <property type="entry name" value="PMR5N"/>
    <property type="match status" value="1"/>
</dbReference>
<evidence type="ECO:0000256" key="4">
    <source>
        <dbReference type="ARBA" id="ARBA00022968"/>
    </source>
</evidence>
<gene>
    <name evidence="10" type="ORF">HRI_001372500</name>
</gene>
<comment type="subcellular location">
    <subcellularLocation>
        <location evidence="1">Membrane</location>
        <topology evidence="1">Single-pass membrane protein</topology>
    </subcellularLocation>
</comment>
<reference evidence="10" key="1">
    <citation type="submission" date="2023-05" db="EMBL/GenBank/DDBJ databases">
        <title>Genome and transcriptome analyses reveal genes involved in the formation of fine ridges on petal epidermal cells in Hibiscus trionum.</title>
        <authorList>
            <person name="Koshimizu S."/>
            <person name="Masuda S."/>
            <person name="Ishii T."/>
            <person name="Shirasu K."/>
            <person name="Hoshino A."/>
            <person name="Arita M."/>
        </authorList>
    </citation>
    <scope>NUCLEOTIDE SEQUENCE</scope>
    <source>
        <strain evidence="10">Hamamatsu line</strain>
    </source>
</reference>
<proteinExistence type="inferred from homology"/>
<protein>
    <submittedName>
        <fullName evidence="10">TRICHOME BIREFRINGENCE-LIKE 19</fullName>
    </submittedName>
</protein>
<comment type="caution">
    <text evidence="10">The sequence shown here is derived from an EMBL/GenBank/DDBJ whole genome shotgun (WGS) entry which is preliminary data.</text>
</comment>
<evidence type="ECO:0000256" key="1">
    <source>
        <dbReference type="ARBA" id="ARBA00004167"/>
    </source>
</evidence>
<dbReference type="EMBL" id="BSYR01000013">
    <property type="protein sequence ID" value="GMI77032.1"/>
    <property type="molecule type" value="Genomic_DNA"/>
</dbReference>
<dbReference type="AlphaFoldDB" id="A0A9W7HGJ9"/>
<dbReference type="InterPro" id="IPR029962">
    <property type="entry name" value="TBL"/>
</dbReference>
<feature type="transmembrane region" description="Helical" evidence="7">
    <location>
        <begin position="12"/>
        <end position="31"/>
    </location>
</feature>